<reference evidence="1" key="1">
    <citation type="submission" date="2023-10" db="EMBL/GenBank/DDBJ databases">
        <authorList>
            <person name="Chen Y."/>
            <person name="Shah S."/>
            <person name="Dougan E. K."/>
            <person name="Thang M."/>
            <person name="Chan C."/>
        </authorList>
    </citation>
    <scope>NUCLEOTIDE SEQUENCE [LARGE SCALE GENOMIC DNA]</scope>
</reference>
<dbReference type="EMBL" id="CAUYUJ010015394">
    <property type="protein sequence ID" value="CAK0853427.1"/>
    <property type="molecule type" value="Genomic_DNA"/>
</dbReference>
<proteinExistence type="predicted"/>
<gene>
    <name evidence="1" type="ORF">PCOR1329_LOCUS44901</name>
</gene>
<accession>A0ABN9U3J9</accession>
<evidence type="ECO:0000313" key="2">
    <source>
        <dbReference type="Proteomes" id="UP001189429"/>
    </source>
</evidence>
<protein>
    <submittedName>
        <fullName evidence="1">Uncharacterized protein</fullName>
    </submittedName>
</protein>
<sequence length="116" mass="13343">MMWTLNETAPPGCTTKAESAAWPSEDFGPWCVPLSTAGWGRLPPDVSATWNPRRGLRAAAIPSFKDWETGEGSFAEQMFAFLCKRLFWLWPPRELVEPYRLRREQPQKACERSPDW</sequence>
<name>A0ABN9U3J9_9DINO</name>
<keyword evidence="2" id="KW-1185">Reference proteome</keyword>
<organism evidence="1 2">
    <name type="scientific">Prorocentrum cordatum</name>
    <dbReference type="NCBI Taxonomy" id="2364126"/>
    <lineage>
        <taxon>Eukaryota</taxon>
        <taxon>Sar</taxon>
        <taxon>Alveolata</taxon>
        <taxon>Dinophyceae</taxon>
        <taxon>Prorocentrales</taxon>
        <taxon>Prorocentraceae</taxon>
        <taxon>Prorocentrum</taxon>
    </lineage>
</organism>
<comment type="caution">
    <text evidence="1">The sequence shown here is derived from an EMBL/GenBank/DDBJ whole genome shotgun (WGS) entry which is preliminary data.</text>
</comment>
<evidence type="ECO:0000313" key="1">
    <source>
        <dbReference type="EMBL" id="CAK0853427.1"/>
    </source>
</evidence>
<dbReference type="Proteomes" id="UP001189429">
    <property type="component" value="Unassembled WGS sequence"/>
</dbReference>